<dbReference type="GO" id="GO:0016779">
    <property type="term" value="F:nucleotidyltransferase activity"/>
    <property type="evidence" value="ECO:0007669"/>
    <property type="project" value="UniProtKB-KW"/>
</dbReference>
<dbReference type="InterPro" id="IPR035985">
    <property type="entry name" value="Ubiquitin-activating_enz"/>
</dbReference>
<dbReference type="InterPro" id="IPR000594">
    <property type="entry name" value="ThiF_NAD_FAD-bd"/>
</dbReference>
<proteinExistence type="predicted"/>
<comment type="caution">
    <text evidence="2">The sequence shown here is derived from an EMBL/GenBank/DDBJ whole genome shotgun (WGS) entry which is preliminary data.</text>
</comment>
<dbReference type="InterPro" id="IPR045886">
    <property type="entry name" value="ThiF/MoeB/HesA"/>
</dbReference>
<name>A0ABV5IPZ7_9ACTN</name>
<keyword evidence="3" id="KW-1185">Reference proteome</keyword>
<feature type="domain" description="THIF-type NAD/FAD binding fold" evidence="1">
    <location>
        <begin position="115"/>
        <end position="360"/>
    </location>
</feature>
<dbReference type="EMBL" id="JBHMEI010000038">
    <property type="protein sequence ID" value="MFB9206581.1"/>
    <property type="molecule type" value="Genomic_DNA"/>
</dbReference>
<reference evidence="2 3" key="1">
    <citation type="submission" date="2024-09" db="EMBL/GenBank/DDBJ databases">
        <authorList>
            <person name="Sun Q."/>
            <person name="Mori K."/>
        </authorList>
    </citation>
    <scope>NUCLEOTIDE SEQUENCE [LARGE SCALE GENOMIC DNA]</scope>
    <source>
        <strain evidence="2 3">CCM 3426</strain>
    </source>
</reference>
<dbReference type="PANTHER" id="PTHR10953">
    <property type="entry name" value="UBIQUITIN-ACTIVATING ENZYME E1"/>
    <property type="match status" value="1"/>
</dbReference>
<dbReference type="Proteomes" id="UP001589647">
    <property type="component" value="Unassembled WGS sequence"/>
</dbReference>
<organism evidence="2 3">
    <name type="scientific">Nonomuraea spiralis</name>
    <dbReference type="NCBI Taxonomy" id="46182"/>
    <lineage>
        <taxon>Bacteria</taxon>
        <taxon>Bacillati</taxon>
        <taxon>Actinomycetota</taxon>
        <taxon>Actinomycetes</taxon>
        <taxon>Streptosporangiales</taxon>
        <taxon>Streptosporangiaceae</taxon>
        <taxon>Nonomuraea</taxon>
    </lineage>
</organism>
<dbReference type="Pfam" id="PF00899">
    <property type="entry name" value="ThiF"/>
    <property type="match status" value="1"/>
</dbReference>
<dbReference type="SUPFAM" id="SSF69572">
    <property type="entry name" value="Activating enzymes of the ubiquitin-like proteins"/>
    <property type="match status" value="1"/>
</dbReference>
<dbReference type="RefSeq" id="WP_189652828.1">
    <property type="nucleotide sequence ID" value="NZ_BMRC01000032.1"/>
</dbReference>
<evidence type="ECO:0000313" key="2">
    <source>
        <dbReference type="EMBL" id="MFB9206581.1"/>
    </source>
</evidence>
<protein>
    <submittedName>
        <fullName evidence="2">ThiF family adenylyltransferase</fullName>
    </submittedName>
</protein>
<accession>A0ABV5IPZ7</accession>
<sequence>MTISLDRHIRVKPIYPVYRLDGTRFRIGAQAGVTVDFTDPYGQLWTLVEALDGTRPLGEVAEEVGRAHPGIGVDDVLTAVRDLDGRGFLEYARPTPYDEGRYQGNVNYFSHYAGLSAAREQPQDRLRVAHCVLFGLGGGGSYILPMLLAAGFGRITAVDYDRVELGNLNRQFLYRESDLGSYKTAVAARVAKEVNPDVEFTAVQRRIESAADVAQLVRGADVAICAIDEPPFVAQRRVNAGCVKEGVPYVCGGSFVTRGRLFSVRPHRTGCMDCLHLYYSRADPSYLSQLAGALRVEHGRVTIAFAPHIALVASLISGEAVRLVTGHAEPIALGRQLDVHFETGELEVMSQWPRDPDGCPVCGDGADLASFEVWQEAEAGSPMLR</sequence>
<evidence type="ECO:0000259" key="1">
    <source>
        <dbReference type="Pfam" id="PF00899"/>
    </source>
</evidence>
<dbReference type="Gene3D" id="3.40.50.720">
    <property type="entry name" value="NAD(P)-binding Rossmann-like Domain"/>
    <property type="match status" value="1"/>
</dbReference>
<dbReference type="PANTHER" id="PTHR10953:SF102">
    <property type="entry name" value="ADENYLYLTRANSFERASE AND SULFURTRANSFERASE MOCS3"/>
    <property type="match status" value="1"/>
</dbReference>
<gene>
    <name evidence="2" type="ORF">ACFFV7_35655</name>
</gene>
<evidence type="ECO:0000313" key="3">
    <source>
        <dbReference type="Proteomes" id="UP001589647"/>
    </source>
</evidence>
<keyword evidence="2" id="KW-0808">Transferase</keyword>
<keyword evidence="2" id="KW-0548">Nucleotidyltransferase</keyword>